<feature type="domain" description="OB-fold nucleic acid binding" evidence="8">
    <location>
        <begin position="16"/>
        <end position="108"/>
    </location>
</feature>
<dbReference type="Pfam" id="PF13742">
    <property type="entry name" value="tRNA_anti_2"/>
    <property type="match status" value="1"/>
</dbReference>
<comment type="similarity">
    <text evidence="5 6">Belongs to the XseA family.</text>
</comment>
<protein>
    <recommendedName>
        <fullName evidence="5">Exodeoxyribonuclease 7 large subunit</fullName>
        <ecNumber evidence="5">3.1.11.6</ecNumber>
    </recommendedName>
    <alternativeName>
        <fullName evidence="5">Exodeoxyribonuclease VII large subunit</fullName>
        <shortName evidence="5">Exonuclease VII large subunit</shortName>
    </alternativeName>
</protein>
<evidence type="ECO:0000256" key="5">
    <source>
        <dbReference type="HAMAP-Rule" id="MF_00378"/>
    </source>
</evidence>
<evidence type="ECO:0000313" key="9">
    <source>
        <dbReference type="EMBL" id="ROP84322.1"/>
    </source>
</evidence>
<accession>A0A3N1KY13</accession>
<keyword evidence="4 5" id="KW-0269">Exonuclease</keyword>
<dbReference type="NCBIfam" id="TIGR00237">
    <property type="entry name" value="xseA"/>
    <property type="match status" value="1"/>
</dbReference>
<dbReference type="CDD" id="cd04489">
    <property type="entry name" value="ExoVII_LU_OBF"/>
    <property type="match status" value="1"/>
</dbReference>
<dbReference type="InterPro" id="IPR025824">
    <property type="entry name" value="OB-fold_nuc-bd_dom"/>
</dbReference>
<comment type="caution">
    <text evidence="9">The sequence shown here is derived from an EMBL/GenBank/DDBJ whole genome shotgun (WGS) entry which is preliminary data.</text>
</comment>
<dbReference type="EMBL" id="RJKX01000015">
    <property type="protein sequence ID" value="ROP84322.1"/>
    <property type="molecule type" value="Genomic_DNA"/>
</dbReference>
<feature type="domain" description="Exonuclease VII large subunit C-terminal" evidence="7">
    <location>
        <begin position="132"/>
        <end position="342"/>
    </location>
</feature>
<dbReference type="Proteomes" id="UP000278222">
    <property type="component" value="Unassembled WGS sequence"/>
</dbReference>
<dbReference type="Pfam" id="PF02601">
    <property type="entry name" value="Exonuc_VII_L"/>
    <property type="match status" value="1"/>
</dbReference>
<evidence type="ECO:0000256" key="4">
    <source>
        <dbReference type="ARBA" id="ARBA00022839"/>
    </source>
</evidence>
<dbReference type="AlphaFoldDB" id="A0A3N1KY13"/>
<evidence type="ECO:0000256" key="6">
    <source>
        <dbReference type="RuleBase" id="RU004355"/>
    </source>
</evidence>
<reference evidence="9 10" key="1">
    <citation type="submission" date="2018-11" db="EMBL/GenBank/DDBJ databases">
        <title>Genomic Encyclopedia of Type Strains, Phase IV (KMG-IV): sequencing the most valuable type-strain genomes for metagenomic binning, comparative biology and taxonomic classification.</title>
        <authorList>
            <person name="Goeker M."/>
        </authorList>
    </citation>
    <scope>NUCLEOTIDE SEQUENCE [LARGE SCALE GENOMIC DNA]</scope>
    <source>
        <strain evidence="9 10">DSM 5900</strain>
    </source>
</reference>
<dbReference type="PANTHER" id="PTHR30008:SF0">
    <property type="entry name" value="EXODEOXYRIBONUCLEASE 7 LARGE SUBUNIT"/>
    <property type="match status" value="1"/>
</dbReference>
<dbReference type="PANTHER" id="PTHR30008">
    <property type="entry name" value="EXODEOXYRIBONUCLEASE 7 LARGE SUBUNIT"/>
    <property type="match status" value="1"/>
</dbReference>
<name>A0A3N1KY13_9PROT</name>
<keyword evidence="1 5" id="KW-0963">Cytoplasm</keyword>
<dbReference type="HAMAP" id="MF_00378">
    <property type="entry name" value="Exonuc_7_L"/>
    <property type="match status" value="1"/>
</dbReference>
<keyword evidence="10" id="KW-1185">Reference proteome</keyword>
<comment type="subcellular location">
    <subcellularLocation>
        <location evidence="5 6">Cytoplasm</location>
    </subcellularLocation>
</comment>
<dbReference type="GO" id="GO:0008855">
    <property type="term" value="F:exodeoxyribonuclease VII activity"/>
    <property type="evidence" value="ECO:0007669"/>
    <property type="project" value="UniProtKB-UniRule"/>
</dbReference>
<evidence type="ECO:0000256" key="1">
    <source>
        <dbReference type="ARBA" id="ARBA00022490"/>
    </source>
</evidence>
<dbReference type="InterPro" id="IPR003753">
    <property type="entry name" value="Exonuc_VII_L"/>
</dbReference>
<dbReference type="EC" id="3.1.11.6" evidence="5"/>
<proteinExistence type="inferred from homology"/>
<evidence type="ECO:0000256" key="3">
    <source>
        <dbReference type="ARBA" id="ARBA00022801"/>
    </source>
</evidence>
<gene>
    <name evidence="5" type="primary">xseA</name>
    <name evidence="9" type="ORF">EDC65_3672</name>
</gene>
<keyword evidence="3 5" id="KW-0378">Hydrolase</keyword>
<evidence type="ECO:0000259" key="7">
    <source>
        <dbReference type="Pfam" id="PF02601"/>
    </source>
</evidence>
<comment type="function">
    <text evidence="5">Bidirectionally degrades single-stranded DNA into large acid-insoluble oligonucleotides, which are then degraded further into small acid-soluble oligonucleotides.</text>
</comment>
<dbReference type="GO" id="GO:0006308">
    <property type="term" value="P:DNA catabolic process"/>
    <property type="evidence" value="ECO:0007669"/>
    <property type="project" value="UniProtKB-UniRule"/>
</dbReference>
<organism evidence="9 10">
    <name type="scientific">Stella humosa</name>
    <dbReference type="NCBI Taxonomy" id="94"/>
    <lineage>
        <taxon>Bacteria</taxon>
        <taxon>Pseudomonadati</taxon>
        <taxon>Pseudomonadota</taxon>
        <taxon>Alphaproteobacteria</taxon>
        <taxon>Rhodospirillales</taxon>
        <taxon>Stellaceae</taxon>
        <taxon>Stella</taxon>
    </lineage>
</organism>
<keyword evidence="2 5" id="KW-0540">Nuclease</keyword>
<dbReference type="GO" id="GO:0005737">
    <property type="term" value="C:cytoplasm"/>
    <property type="evidence" value="ECO:0007669"/>
    <property type="project" value="UniProtKB-SubCell"/>
</dbReference>
<evidence type="ECO:0000259" key="8">
    <source>
        <dbReference type="Pfam" id="PF13742"/>
    </source>
</evidence>
<evidence type="ECO:0000313" key="10">
    <source>
        <dbReference type="Proteomes" id="UP000278222"/>
    </source>
</evidence>
<dbReference type="GO" id="GO:0009318">
    <property type="term" value="C:exodeoxyribonuclease VII complex"/>
    <property type="evidence" value="ECO:0007669"/>
    <property type="project" value="UniProtKB-UniRule"/>
</dbReference>
<comment type="subunit">
    <text evidence="5">Heterooligomer composed of large and small subunits.</text>
</comment>
<dbReference type="GO" id="GO:0003676">
    <property type="term" value="F:nucleic acid binding"/>
    <property type="evidence" value="ECO:0007669"/>
    <property type="project" value="InterPro"/>
</dbReference>
<dbReference type="InterPro" id="IPR020579">
    <property type="entry name" value="Exonuc_VII_lsu_C"/>
</dbReference>
<evidence type="ECO:0000256" key="2">
    <source>
        <dbReference type="ARBA" id="ARBA00022722"/>
    </source>
</evidence>
<sequence>MGGMSENALRGNLPELSVGELSQQLKRSIEEQFSYVRVRGEISGFKRHSSGHLYFALKDADALIDGVCWRGQAGRLSIRPEDGMEVVATGRLTTYPGRSKYQIVVESLELAGEGALLKLLEDRRRKLLAEGLFDPERKRRLPFLPRVIGVVTSPTGAVIRDILHRLADRFPRHVLVWPVAVQGETAAAQVAAAIRGFNALPEGGRVPRPDLLIVARGGGSLEDLWAFNEEVVVRAAAESAIPLISAVGHETDTTLIDFASDVRAPTPTAAAELAVPVRAELIQRIGDAGGRAWQALTARLRHARAEVEGLSRGLPDPVALLRTKEQFLDDRTERLANAAAKLVPDRAGRLDGLAARLRHPREVVRDAATRTAHLGDRLARAAAHAVRGHGTALERVAIRLDDRGLRQAIGRGERDAVALGERLRAAAAARLARAADNLALRGRMLDGLSYERVLERGFVLVQDAAGHPVTRKGETRAGQRLHLRFADGDVAVQAEREGPARPPAPVQGTLL</sequence>
<comment type="catalytic activity">
    <reaction evidence="5 6">
        <text>Exonucleolytic cleavage in either 5'- to 3'- or 3'- to 5'-direction to yield nucleoside 5'-phosphates.</text>
        <dbReference type="EC" id="3.1.11.6"/>
    </reaction>
</comment>